<dbReference type="Pfam" id="PF13560">
    <property type="entry name" value="HTH_31"/>
    <property type="match status" value="1"/>
</dbReference>
<dbReference type="SMART" id="SM00530">
    <property type="entry name" value="HTH_XRE"/>
    <property type="match status" value="1"/>
</dbReference>
<dbReference type="InterPro" id="IPR010982">
    <property type="entry name" value="Lambda_DNA-bd_dom_sf"/>
</dbReference>
<accession>A0A542XKL2</accession>
<dbReference type="Gene3D" id="1.10.260.40">
    <property type="entry name" value="lambda repressor-like DNA-binding domains"/>
    <property type="match status" value="1"/>
</dbReference>
<gene>
    <name evidence="3" type="ORF">FB564_1487</name>
    <name evidence="2" type="ORF">Sar04_27540</name>
</gene>
<dbReference type="SUPFAM" id="SSF47413">
    <property type="entry name" value="lambda repressor-like DNA-binding domains"/>
    <property type="match status" value="1"/>
</dbReference>
<evidence type="ECO:0000313" key="4">
    <source>
        <dbReference type="Proteomes" id="UP000315983"/>
    </source>
</evidence>
<proteinExistence type="predicted"/>
<dbReference type="GeneID" id="93770785"/>
<organism evidence="3 4">
    <name type="scientific">Salinispora arenicola</name>
    <dbReference type="NCBI Taxonomy" id="168697"/>
    <lineage>
        <taxon>Bacteria</taxon>
        <taxon>Bacillati</taxon>
        <taxon>Actinomycetota</taxon>
        <taxon>Actinomycetes</taxon>
        <taxon>Micromonosporales</taxon>
        <taxon>Micromonosporaceae</taxon>
        <taxon>Salinispora</taxon>
    </lineage>
</organism>
<evidence type="ECO:0000313" key="2">
    <source>
        <dbReference type="EMBL" id="GIM86018.1"/>
    </source>
</evidence>
<sequence>MAEEIGQVLQSLREAAGISVRGLAERTHYSKSEISYVERGDRVAHPRLVAACDQVLGTAPLLTTLLELSGEDHAMRRRALLNTLTAATGVAGVTGATAVADLIRHGLLDAAGEPEDWPQVVVDMSRRLVVDPSPAFGAALLGQIMLCKQQIVDAGATPERLRGAALLGQLYGLWQGNQREIPAAHGWYRTAAMLADRSGDTASRVFVRARTASRGIFEGYTLREVDARAKEALAISLRPSLGTLEAHSALVHVQALAEDLSGGRRALAKMLEVAEGLPDTGPDSPAARSLSFAHYLESRLGTSTSADRVWEEAEPVLQPLPVWWREAQVYYGLSLVRRGDVSDGVSYALQAVRALPSPVHTVGVAVADLLRVVPAAHRSYDLDELRTYAAVGGGPWTVPSRV</sequence>
<dbReference type="EMBL" id="BOQM01000019">
    <property type="protein sequence ID" value="GIM86018.1"/>
    <property type="molecule type" value="Genomic_DNA"/>
</dbReference>
<name>A0A542XKL2_SALAC</name>
<protein>
    <submittedName>
        <fullName evidence="3">Helix-turn-helix protein</fullName>
    </submittedName>
</protein>
<feature type="domain" description="HTH cro/C1-type" evidence="1">
    <location>
        <begin position="9"/>
        <end position="62"/>
    </location>
</feature>
<dbReference type="GO" id="GO:0003677">
    <property type="term" value="F:DNA binding"/>
    <property type="evidence" value="ECO:0007669"/>
    <property type="project" value="InterPro"/>
</dbReference>
<dbReference type="PROSITE" id="PS50943">
    <property type="entry name" value="HTH_CROC1"/>
    <property type="match status" value="1"/>
</dbReference>
<evidence type="ECO:0000313" key="3">
    <source>
        <dbReference type="EMBL" id="TQL36394.1"/>
    </source>
</evidence>
<keyword evidence="5" id="KW-1185">Reference proteome</keyword>
<dbReference type="RefSeq" id="WP_142116235.1">
    <property type="nucleotide sequence ID" value="NZ_BOQM01000019.1"/>
</dbReference>
<dbReference type="InterPro" id="IPR001387">
    <property type="entry name" value="Cro/C1-type_HTH"/>
</dbReference>
<evidence type="ECO:0000313" key="5">
    <source>
        <dbReference type="Proteomes" id="UP000677457"/>
    </source>
</evidence>
<dbReference type="Proteomes" id="UP000677457">
    <property type="component" value="Unassembled WGS sequence"/>
</dbReference>
<evidence type="ECO:0000259" key="1">
    <source>
        <dbReference type="PROSITE" id="PS50943"/>
    </source>
</evidence>
<dbReference type="EMBL" id="VFOL01000001">
    <property type="protein sequence ID" value="TQL36394.1"/>
    <property type="molecule type" value="Genomic_DNA"/>
</dbReference>
<reference evidence="3 4" key="1">
    <citation type="submission" date="2019-06" db="EMBL/GenBank/DDBJ databases">
        <title>Sequencing the genomes of 1000 actinobacteria strains.</title>
        <authorList>
            <person name="Klenk H.-P."/>
        </authorList>
    </citation>
    <scope>NUCLEOTIDE SEQUENCE [LARGE SCALE GENOMIC DNA]</scope>
    <source>
        <strain evidence="3 4">DSM 44819</strain>
    </source>
</reference>
<dbReference type="CDD" id="cd00093">
    <property type="entry name" value="HTH_XRE"/>
    <property type="match status" value="1"/>
</dbReference>
<dbReference type="Proteomes" id="UP000315983">
    <property type="component" value="Unassembled WGS sequence"/>
</dbReference>
<comment type="caution">
    <text evidence="3">The sequence shown here is derived from an EMBL/GenBank/DDBJ whole genome shotgun (WGS) entry which is preliminary data.</text>
</comment>
<dbReference type="AlphaFoldDB" id="A0A542XKL2"/>
<reference evidence="2 5" key="2">
    <citation type="submission" date="2021-03" db="EMBL/GenBank/DDBJ databases">
        <title>Whole genome shotgun sequence of Salinispora arenicola NBRC 105043.</title>
        <authorList>
            <person name="Komaki H."/>
            <person name="Tamura T."/>
        </authorList>
    </citation>
    <scope>NUCLEOTIDE SEQUENCE [LARGE SCALE GENOMIC DNA]</scope>
    <source>
        <strain evidence="2 5">NBRC 105043</strain>
    </source>
</reference>